<organism evidence="2 3">
    <name type="scientific">Castanea mollissima</name>
    <name type="common">Chinese chestnut</name>
    <dbReference type="NCBI Taxonomy" id="60419"/>
    <lineage>
        <taxon>Eukaryota</taxon>
        <taxon>Viridiplantae</taxon>
        <taxon>Streptophyta</taxon>
        <taxon>Embryophyta</taxon>
        <taxon>Tracheophyta</taxon>
        <taxon>Spermatophyta</taxon>
        <taxon>Magnoliopsida</taxon>
        <taxon>eudicotyledons</taxon>
        <taxon>Gunneridae</taxon>
        <taxon>Pentapetalae</taxon>
        <taxon>rosids</taxon>
        <taxon>fabids</taxon>
        <taxon>Fagales</taxon>
        <taxon>Fagaceae</taxon>
        <taxon>Castanea</taxon>
    </lineage>
</organism>
<dbReference type="Gene3D" id="1.10.287.110">
    <property type="entry name" value="DnaJ domain"/>
    <property type="match status" value="1"/>
</dbReference>
<dbReference type="InterPro" id="IPR036869">
    <property type="entry name" value="J_dom_sf"/>
</dbReference>
<evidence type="ECO:0000259" key="1">
    <source>
        <dbReference type="Pfam" id="PF11926"/>
    </source>
</evidence>
<evidence type="ECO:0000313" key="3">
    <source>
        <dbReference type="Proteomes" id="UP000737018"/>
    </source>
</evidence>
<dbReference type="OrthoDB" id="1911590at2759"/>
<comment type="caution">
    <text evidence="2">The sequence shown here is derived from an EMBL/GenBank/DDBJ whole genome shotgun (WGS) entry which is preliminary data.</text>
</comment>
<reference evidence="2" key="1">
    <citation type="submission" date="2020-03" db="EMBL/GenBank/DDBJ databases">
        <title>Castanea mollissima Vanexum genome sequencing.</title>
        <authorList>
            <person name="Staton M."/>
        </authorList>
    </citation>
    <scope>NUCLEOTIDE SEQUENCE</scope>
    <source>
        <tissue evidence="2">Leaf</tissue>
    </source>
</reference>
<protein>
    <recommendedName>
        <fullName evidence="1">DUF3444 domain-containing protein</fullName>
    </recommendedName>
</protein>
<dbReference type="InterPro" id="IPR024593">
    <property type="entry name" value="DUF3444"/>
</dbReference>
<dbReference type="SUPFAM" id="SSF46565">
    <property type="entry name" value="Chaperone J-domain"/>
    <property type="match status" value="1"/>
</dbReference>
<feature type="domain" description="DUF3444" evidence="1">
    <location>
        <begin position="538"/>
        <end position="722"/>
    </location>
</feature>
<dbReference type="PANTHER" id="PTHR47374:SF10">
    <property type="entry name" value="HEAT SHOCK N-TERMINAL DOMAIN-CONTAINING PROTEIN, PUTATIVE-RELATED"/>
    <property type="match status" value="1"/>
</dbReference>
<keyword evidence="3" id="KW-1185">Reference proteome</keyword>
<dbReference type="Proteomes" id="UP000737018">
    <property type="component" value="Unassembled WGS sequence"/>
</dbReference>
<dbReference type="Pfam" id="PF11926">
    <property type="entry name" value="DUF3444"/>
    <property type="match status" value="2"/>
</dbReference>
<sequence>MPDINQNKKKAILEQRDAEQKILSNDYTGARDNLLMAQKLFPAIDNIGAMLAVCDILSASNIKFPGYGIDYYWVLQLTPSSTFHAVKSCYQSLHTLLKPIKTKFPGTELALKLVEDAFSMLSNCEKHSAYDLKRNAYREDYESFNIRALSYQNVASKETISTANNSSVCERGFSSQSLGGSCRTTTIFSEDIGTLRFKLQNSLDVKWQCDKIICQQPSNKVSEDLNSRGNIRADTDFSIGRINMPTSKPISLEEDFSCSSKSLAQKRPCQDYYTFENERKPEHFRAGQIWGAQYRANLPHNLRYAQVACNSARSVLVTWLKPIPISDGERRWCDAGLPVACGSFDLNPEMNDGENWPMVSSHKCSWIHGVTDEQFEIYPRRGEIWALYKDWNLHEWAHNPSFVEGCKFELVEILTDFSKYLGADGACLVQVDGFRSIFERQKIGGSPVTFHISPDNLYIFSHNVPAYRFKGGEIDKVVDGMFELDQFALPDIMCLEIDSQKAPKNGNASSFSRSIPLGGLPSLKSSPEDKLLKPSWSSNDFATGQVWAVYSGKDFLPRQYTRIDDIISESQVCVTFLEPLPILDHEIDWKKENIPIVCGKFKVSGTSVNLEMSQFSYLVYSVKSNDEPFYRIYPVKGEIWAMYKNWNSKWKRSDYENCQCQVVQILSDLREREEITIARLEEVKGCLTFFHRKQFDGFDLTHAVSQSTMLGFSHRIPAFRVPGIGRYGIPESSWHLEPIALPPKQRVRFQEKPHGIAPYNTEYGV</sequence>
<feature type="domain" description="DUF3444" evidence="1">
    <location>
        <begin position="268"/>
        <end position="472"/>
    </location>
</feature>
<evidence type="ECO:0000313" key="2">
    <source>
        <dbReference type="EMBL" id="KAF3951211.1"/>
    </source>
</evidence>
<dbReference type="AlphaFoldDB" id="A0A8J4QR05"/>
<dbReference type="EMBL" id="JRKL02005057">
    <property type="protein sequence ID" value="KAF3951211.1"/>
    <property type="molecule type" value="Genomic_DNA"/>
</dbReference>
<proteinExistence type="predicted"/>
<dbReference type="PANTHER" id="PTHR47374">
    <property type="entry name" value="ENDOSOME ANTIGEN-LIKE PROTEIN, PUTATIVE (DUF3444)-RELATED"/>
    <property type="match status" value="1"/>
</dbReference>
<gene>
    <name evidence="2" type="ORF">CMV_023114</name>
</gene>
<name>A0A8J4QR05_9ROSI</name>
<accession>A0A8J4QR05</accession>